<keyword evidence="3" id="KW-0378">Hydrolase</keyword>
<evidence type="ECO:0000256" key="1">
    <source>
        <dbReference type="SAM" id="MobiDB-lite"/>
    </source>
</evidence>
<dbReference type="InterPro" id="IPR008538">
    <property type="entry name" value="Uma2"/>
</dbReference>
<dbReference type="Proteomes" id="UP000516013">
    <property type="component" value="Chromosome"/>
</dbReference>
<feature type="compositionally biased region" description="Basic and acidic residues" evidence="1">
    <location>
        <begin position="311"/>
        <end position="331"/>
    </location>
</feature>
<feature type="region of interest" description="Disordered" evidence="1">
    <location>
        <begin position="126"/>
        <end position="147"/>
    </location>
</feature>
<organism evidence="3 4">
    <name type="scientific">Cylindrospermopsis curvispora GIHE-G1</name>
    <dbReference type="NCBI Taxonomy" id="2666332"/>
    <lineage>
        <taxon>Bacteria</taxon>
        <taxon>Bacillati</taxon>
        <taxon>Cyanobacteriota</taxon>
        <taxon>Cyanophyceae</taxon>
        <taxon>Nostocales</taxon>
        <taxon>Aphanizomenonaceae</taxon>
        <taxon>Cylindrospermopsis</taxon>
    </lineage>
</organism>
<feature type="domain" description="Putative restriction endonuclease" evidence="2">
    <location>
        <begin position="42"/>
        <end position="207"/>
    </location>
</feature>
<keyword evidence="3" id="KW-0255">Endonuclease</keyword>
<feature type="region of interest" description="Disordered" evidence="1">
    <location>
        <begin position="276"/>
        <end position="345"/>
    </location>
</feature>
<evidence type="ECO:0000259" key="2">
    <source>
        <dbReference type="Pfam" id="PF05685"/>
    </source>
</evidence>
<dbReference type="RefSeq" id="WP_187706003.1">
    <property type="nucleotide sequence ID" value="NZ_CP060822.1"/>
</dbReference>
<dbReference type="Pfam" id="PF05685">
    <property type="entry name" value="Uma2"/>
    <property type="match status" value="1"/>
</dbReference>
<gene>
    <name evidence="3" type="ORF">IAR63_16355</name>
</gene>
<feature type="region of interest" description="Disordered" evidence="1">
    <location>
        <begin position="1"/>
        <end position="31"/>
    </location>
</feature>
<proteinExistence type="predicted"/>
<feature type="compositionally biased region" description="Basic and acidic residues" evidence="1">
    <location>
        <begin position="290"/>
        <end position="304"/>
    </location>
</feature>
<sequence length="345" mass="39950">MSQPSTTTQNVTPPREPFNLPDHTQLPDSDDDFVKNFQEHPQSIILTTSIEPLLKKIHPNGDYCIGQDSGIYWRFTEPPEKGVEAPDWFYVPGVPSRLNGQLRRSYVLWKEKVPPFIVIEFASKNGKEEKDSSPPPEGDEIDPETGKPKKAGKFWVYEQAVKIPYYAIFNGFKGTLEVYHLERKRYKEIKANRRGHYAIPEMGIELGILYDNQKPPTPWLRWWDNRGNLLLTGNELAEQAEVIAIRERLAKERAETIASQERLSRERAETIASQERLAREQAETIASQERLAKEQEREAKERAETIASQERLAKEQERQQKEQERQQKEKLAAYLRSLGIDPEKI</sequence>
<evidence type="ECO:0000313" key="3">
    <source>
        <dbReference type="EMBL" id="QNP29369.1"/>
    </source>
</evidence>
<name>A0A7H0F003_9CYAN</name>
<dbReference type="PANTHER" id="PTHR33352">
    <property type="entry name" value="SLR1095 PROTEIN"/>
    <property type="match status" value="1"/>
</dbReference>
<keyword evidence="4" id="KW-1185">Reference proteome</keyword>
<dbReference type="PANTHER" id="PTHR33352:SF3">
    <property type="entry name" value="SLR1612 PROTEIN"/>
    <property type="match status" value="1"/>
</dbReference>
<keyword evidence="3" id="KW-0540">Nuclease</keyword>
<dbReference type="AlphaFoldDB" id="A0A7H0F003"/>
<protein>
    <submittedName>
        <fullName evidence="3">Uma2 family endonuclease</fullName>
    </submittedName>
</protein>
<accession>A0A7H0F003</accession>
<feature type="compositionally biased region" description="Polar residues" evidence="1">
    <location>
        <begin position="1"/>
        <end position="12"/>
    </location>
</feature>
<dbReference type="KEGG" id="ccur:IAR63_16355"/>
<reference evidence="3 4" key="1">
    <citation type="submission" date="2020-08" db="EMBL/GenBank/DDBJ databases">
        <title>Complete genome sequence of Raphidiopsis curvispora isolated from drinking water reservoir in South Korea.</title>
        <authorList>
            <person name="Jeong J."/>
        </authorList>
    </citation>
    <scope>NUCLEOTIDE SEQUENCE [LARGE SCALE GENOMIC DNA]</scope>
    <source>
        <strain evidence="3 4">GIHE-G1</strain>
    </source>
</reference>
<dbReference type="EMBL" id="CP060822">
    <property type="protein sequence ID" value="QNP29369.1"/>
    <property type="molecule type" value="Genomic_DNA"/>
</dbReference>
<dbReference type="GO" id="GO:0004519">
    <property type="term" value="F:endonuclease activity"/>
    <property type="evidence" value="ECO:0007669"/>
    <property type="project" value="UniProtKB-KW"/>
</dbReference>
<evidence type="ECO:0000313" key="4">
    <source>
        <dbReference type="Proteomes" id="UP000516013"/>
    </source>
</evidence>